<proteinExistence type="predicted"/>
<reference evidence="1" key="1">
    <citation type="submission" date="2021-12" db="EMBL/GenBank/DDBJ databases">
        <authorList>
            <person name="King R."/>
        </authorList>
    </citation>
    <scope>NUCLEOTIDE SEQUENCE</scope>
</reference>
<dbReference type="OrthoDB" id="9949424at2759"/>
<gene>
    <name evidence="1" type="ORF">DIATSA_LOCUS4543</name>
</gene>
<sequence length="101" mass="11658">MTALIGAHEEQIRGCNILLFIFLYSSPPEESLNSSFFVLLFKIETIWHERWGGRDMRRVPLAQHAAVVIAFLLLLRLVNAADDLDTYTLIVKIMLRNLEEE</sequence>
<accession>A0A9N9R008</accession>
<name>A0A9N9R008_9NEOP</name>
<evidence type="ECO:0000313" key="2">
    <source>
        <dbReference type="Proteomes" id="UP001153714"/>
    </source>
</evidence>
<evidence type="ECO:0000313" key="1">
    <source>
        <dbReference type="EMBL" id="CAG9786602.1"/>
    </source>
</evidence>
<reference evidence="1" key="2">
    <citation type="submission" date="2022-10" db="EMBL/GenBank/DDBJ databases">
        <authorList>
            <consortium name="ENA_rothamsted_submissions"/>
            <consortium name="culmorum"/>
            <person name="King R."/>
        </authorList>
    </citation>
    <scope>NUCLEOTIDE SEQUENCE</scope>
</reference>
<dbReference type="AlphaFoldDB" id="A0A9N9R008"/>
<organism evidence="1 2">
    <name type="scientific">Diatraea saccharalis</name>
    <name type="common">sugarcane borer</name>
    <dbReference type="NCBI Taxonomy" id="40085"/>
    <lineage>
        <taxon>Eukaryota</taxon>
        <taxon>Metazoa</taxon>
        <taxon>Ecdysozoa</taxon>
        <taxon>Arthropoda</taxon>
        <taxon>Hexapoda</taxon>
        <taxon>Insecta</taxon>
        <taxon>Pterygota</taxon>
        <taxon>Neoptera</taxon>
        <taxon>Endopterygota</taxon>
        <taxon>Lepidoptera</taxon>
        <taxon>Glossata</taxon>
        <taxon>Ditrysia</taxon>
        <taxon>Pyraloidea</taxon>
        <taxon>Crambidae</taxon>
        <taxon>Crambinae</taxon>
        <taxon>Diatraea</taxon>
    </lineage>
</organism>
<dbReference type="EMBL" id="OU893347">
    <property type="protein sequence ID" value="CAG9786602.1"/>
    <property type="molecule type" value="Genomic_DNA"/>
</dbReference>
<protein>
    <submittedName>
        <fullName evidence="1">Uncharacterized protein</fullName>
    </submittedName>
</protein>
<keyword evidence="2" id="KW-1185">Reference proteome</keyword>
<dbReference type="Proteomes" id="UP001153714">
    <property type="component" value="Chromosome 16"/>
</dbReference>